<keyword evidence="1 5" id="KW-0808">Transferase</keyword>
<dbReference type="InterPro" id="IPR051531">
    <property type="entry name" value="N-acetyltransferase"/>
</dbReference>
<organism evidence="5 6">
    <name type="scientific">Streptococcus sinensis</name>
    <dbReference type="NCBI Taxonomy" id="176090"/>
    <lineage>
        <taxon>Bacteria</taxon>
        <taxon>Bacillati</taxon>
        <taxon>Bacillota</taxon>
        <taxon>Bacilli</taxon>
        <taxon>Lactobacillales</taxon>
        <taxon>Streptococcaceae</taxon>
        <taxon>Streptococcus</taxon>
    </lineage>
</organism>
<dbReference type="InterPro" id="IPR000182">
    <property type="entry name" value="GNAT_dom"/>
</dbReference>
<keyword evidence="2" id="KW-0012">Acyltransferase</keyword>
<dbReference type="SUPFAM" id="SSF55729">
    <property type="entry name" value="Acyl-CoA N-acyltransferases (Nat)"/>
    <property type="match status" value="1"/>
</dbReference>
<dbReference type="AlphaFoldDB" id="A0A0A0DHQ1"/>
<protein>
    <submittedName>
        <fullName evidence="5">Ribosomal-protein-S5p-alanine acetyltransferase</fullName>
    </submittedName>
</protein>
<comment type="caution">
    <text evidence="5">The sequence shown here is derived from an EMBL/GenBank/DDBJ whole genome shotgun (WGS) entry which is preliminary data.</text>
</comment>
<dbReference type="InterPro" id="IPR016181">
    <property type="entry name" value="Acyl_CoA_acyltransferase"/>
</dbReference>
<dbReference type="PROSITE" id="PS51186">
    <property type="entry name" value="GNAT"/>
    <property type="match status" value="1"/>
</dbReference>
<keyword evidence="6" id="KW-1185">Reference proteome</keyword>
<dbReference type="PATRIC" id="fig|176090.4.peg.580"/>
<evidence type="ECO:0000259" key="4">
    <source>
        <dbReference type="PROSITE" id="PS51186"/>
    </source>
</evidence>
<dbReference type="Pfam" id="PF13302">
    <property type="entry name" value="Acetyltransf_3"/>
    <property type="match status" value="1"/>
</dbReference>
<gene>
    <name evidence="5" type="ORF">SSIN_0585</name>
</gene>
<evidence type="ECO:0000256" key="1">
    <source>
        <dbReference type="ARBA" id="ARBA00022679"/>
    </source>
</evidence>
<proteinExistence type="inferred from homology"/>
<dbReference type="Proteomes" id="UP000030019">
    <property type="component" value="Unassembled WGS sequence"/>
</dbReference>
<dbReference type="Gene3D" id="3.40.630.30">
    <property type="match status" value="1"/>
</dbReference>
<dbReference type="STRING" id="176090.SSIN_0585"/>
<sequence length="183" mass="21722">MNLWTNLAAFSFIEMEHLFLRPIIFEDAEALYKIASNPENTEFIFPTESSLQGSEYLIANYFMKNPLGIWAICDKETNEMIGSIKFERMDEIKKEAELGYFLRKDYWGQGLMTEIVRELVFLSFTKFGFKRLSIVTHAENIASQKVAQKAGFKLFRQFKGSDRYTRRMRDYIEYRYERGDFNE</sequence>
<reference evidence="5 6" key="1">
    <citation type="submission" date="2014-06" db="EMBL/GenBank/DDBJ databases">
        <authorList>
            <person name="Teng J.L."/>
            <person name="Huang Y."/>
            <person name="Tse H."/>
            <person name="Lau S.K."/>
            <person name="Woo P.C."/>
        </authorList>
    </citation>
    <scope>NUCLEOTIDE SEQUENCE [LARGE SCALE GENOMIC DNA]</scope>
    <source>
        <strain evidence="5 6">HKU4</strain>
    </source>
</reference>
<dbReference type="GO" id="GO:0005737">
    <property type="term" value="C:cytoplasm"/>
    <property type="evidence" value="ECO:0007669"/>
    <property type="project" value="TreeGrafter"/>
</dbReference>
<evidence type="ECO:0000313" key="5">
    <source>
        <dbReference type="EMBL" id="KGM37644.1"/>
    </source>
</evidence>
<feature type="domain" description="N-acetyltransferase" evidence="4">
    <location>
        <begin position="18"/>
        <end position="173"/>
    </location>
</feature>
<dbReference type="eggNOG" id="COG1670">
    <property type="taxonomic scope" value="Bacteria"/>
</dbReference>
<evidence type="ECO:0000256" key="2">
    <source>
        <dbReference type="ARBA" id="ARBA00023315"/>
    </source>
</evidence>
<dbReference type="RefSeq" id="WP_037615466.1">
    <property type="nucleotide sequence ID" value="NZ_JPEN01000042.1"/>
</dbReference>
<dbReference type="GO" id="GO:0008999">
    <property type="term" value="F:protein-N-terminal-alanine acetyltransferase activity"/>
    <property type="evidence" value="ECO:0007669"/>
    <property type="project" value="TreeGrafter"/>
</dbReference>
<accession>A0A0A0DHQ1</accession>
<comment type="similarity">
    <text evidence="3">Belongs to the acetyltransferase family. RimJ subfamily.</text>
</comment>
<evidence type="ECO:0000256" key="3">
    <source>
        <dbReference type="ARBA" id="ARBA00038502"/>
    </source>
</evidence>
<name>A0A0A0DHQ1_9STRE</name>
<dbReference type="PANTHER" id="PTHR43792">
    <property type="entry name" value="GNAT FAMILY, PUTATIVE (AFU_ORTHOLOGUE AFUA_3G00765)-RELATED-RELATED"/>
    <property type="match status" value="1"/>
</dbReference>
<dbReference type="PANTHER" id="PTHR43792:SF8">
    <property type="entry name" value="[RIBOSOMAL PROTEIN US5]-ALANINE N-ACETYLTRANSFERASE"/>
    <property type="match status" value="1"/>
</dbReference>
<evidence type="ECO:0000313" key="6">
    <source>
        <dbReference type="Proteomes" id="UP000030019"/>
    </source>
</evidence>
<dbReference type="EMBL" id="JPEN01000042">
    <property type="protein sequence ID" value="KGM37644.1"/>
    <property type="molecule type" value="Genomic_DNA"/>
</dbReference>